<feature type="signal peptide" evidence="1">
    <location>
        <begin position="1"/>
        <end position="23"/>
    </location>
</feature>
<comment type="caution">
    <text evidence="2">The sequence shown here is derived from an EMBL/GenBank/DDBJ whole genome shotgun (WGS) entry which is preliminary data.</text>
</comment>
<organism evidence="2 3">
    <name type="scientific">Lactobacillus delbrueckii subsp. lactis</name>
    <dbReference type="NCBI Taxonomy" id="29397"/>
    <lineage>
        <taxon>Bacteria</taxon>
        <taxon>Bacillati</taxon>
        <taxon>Bacillota</taxon>
        <taxon>Bacilli</taxon>
        <taxon>Lactobacillales</taxon>
        <taxon>Lactobacillaceae</taxon>
        <taxon>Lactobacillus</taxon>
    </lineage>
</organism>
<evidence type="ECO:0000256" key="1">
    <source>
        <dbReference type="SAM" id="SignalP"/>
    </source>
</evidence>
<feature type="chain" id="PRO_5044896191" evidence="1">
    <location>
        <begin position="24"/>
        <end position="288"/>
    </location>
</feature>
<dbReference type="EMBL" id="JAJNUY010000018">
    <property type="protein sequence ID" value="MCD5563536.1"/>
    <property type="molecule type" value="Genomic_DNA"/>
</dbReference>
<dbReference type="Proteomes" id="UP001200334">
    <property type="component" value="Unassembled WGS sequence"/>
</dbReference>
<evidence type="ECO:0000313" key="3">
    <source>
        <dbReference type="Proteomes" id="UP001200334"/>
    </source>
</evidence>
<accession>A0ABD4SI11</accession>
<name>A0ABD4SI11_LACDL</name>
<dbReference type="InterPro" id="IPR038765">
    <property type="entry name" value="Papain-like_cys_pep_sf"/>
</dbReference>
<dbReference type="AlphaFoldDB" id="A0ABD4SI11"/>
<keyword evidence="1" id="KW-0732">Signal</keyword>
<gene>
    <name evidence="2" type="ORF">LOB85_05310</name>
</gene>
<sequence>MKKLLTWLLLLSASLFFAHPVNADADTTANSEVFASIYRQGVSKGILTESNSSEAEFVKYCSTEAFPMYLKYVEVDPGTSFEQYVADENYFVSCNPNNDHPDTISADNSQSKGKGYSIFSSFIAAKSGYSMKAGDILVCHGTDSAGIFAGHAAFATSANYILEMPGPNRTVEHPSKESFFKKHTGKGKYVDVYRIKKHPHYADAASTYAYRHLYKNPKDRPKYGFQSGLYSMKDSYCSKYVYYAYYKVLPKGTLKTYNNWHIVHPFTFVGNFQGDFKASYLHQITSWK</sequence>
<proteinExistence type="predicted"/>
<protein>
    <submittedName>
        <fullName evidence="2">Uncharacterized protein</fullName>
    </submittedName>
</protein>
<dbReference type="Gene3D" id="3.90.1720.10">
    <property type="entry name" value="endopeptidase domain like (from Nostoc punctiforme)"/>
    <property type="match status" value="1"/>
</dbReference>
<dbReference type="RefSeq" id="WP_003612091.1">
    <property type="nucleotide sequence ID" value="NZ_BJLK01000018.1"/>
</dbReference>
<reference evidence="2 3" key="1">
    <citation type="submission" date="2021-12" db="EMBL/GenBank/DDBJ databases">
        <title>Antimicrobial susceptibility of Lactobacillus delbrueckii subsp. lactis obtained from milk products and other habitats.</title>
        <authorList>
            <person name="Shani N."/>
        </authorList>
    </citation>
    <scope>NUCLEOTIDE SEQUENCE [LARGE SCALE GENOMIC DNA]</scope>
    <source>
        <strain evidence="2 3">FAM 21755</strain>
    </source>
</reference>
<evidence type="ECO:0000313" key="2">
    <source>
        <dbReference type="EMBL" id="MCD5563536.1"/>
    </source>
</evidence>
<dbReference type="SUPFAM" id="SSF54001">
    <property type="entry name" value="Cysteine proteinases"/>
    <property type="match status" value="1"/>
</dbReference>